<evidence type="ECO:0000256" key="1">
    <source>
        <dbReference type="ARBA" id="ARBA00006594"/>
    </source>
</evidence>
<dbReference type="EC" id="2.1.1.72" evidence="2 8"/>
<sequence length="269" mass="31279">MNENVEPILKWAGGKRQLLGELLPLVPEYKGKYIEPFMGGGAMFFALSPETAVLSDCNEELIALYKTVSKHPDQVIEELKKYKNTEKEYYRIRALDWKSLSEVEAAARMIFLNKTGFNGLYRVNRQGGFNVPYGKNKRTQFCNEEQILKAAKVLKKKKLLCGDYKKILKKYAEPGDFIFLDPPYFQVTEREIFLRYTSDRFYEPDQEELAEIVNDLYDMGCEVMMTNSNHPRIYDLYSRFDIRVVQVRRAVNCKGDGRKGEDTIITAFH</sequence>
<dbReference type="InterPro" id="IPR012263">
    <property type="entry name" value="M_m6A_EcoRV"/>
</dbReference>
<dbReference type="PRINTS" id="PR00505">
    <property type="entry name" value="D12N6MTFRASE"/>
</dbReference>
<dbReference type="OrthoDB" id="9805629at2"/>
<evidence type="ECO:0000256" key="4">
    <source>
        <dbReference type="ARBA" id="ARBA00022679"/>
    </source>
</evidence>
<dbReference type="InterPro" id="IPR002052">
    <property type="entry name" value="DNA_methylase_N6_adenine_CS"/>
</dbReference>
<dbReference type="GO" id="GO:1904047">
    <property type="term" value="F:S-adenosyl-L-methionine binding"/>
    <property type="evidence" value="ECO:0007669"/>
    <property type="project" value="TreeGrafter"/>
</dbReference>
<dbReference type="PIRSF" id="PIRSF000398">
    <property type="entry name" value="M_m6A_EcoRV"/>
    <property type="match status" value="1"/>
</dbReference>
<dbReference type="Gene3D" id="3.40.50.150">
    <property type="entry name" value="Vaccinia Virus protein VP39"/>
    <property type="match status" value="1"/>
</dbReference>
<evidence type="ECO:0000256" key="8">
    <source>
        <dbReference type="RuleBase" id="RU361257"/>
    </source>
</evidence>
<feature type="binding site" evidence="7">
    <location>
        <position position="11"/>
    </location>
    <ligand>
        <name>S-adenosyl-L-methionine</name>
        <dbReference type="ChEBI" id="CHEBI:59789"/>
    </ligand>
</feature>
<dbReference type="InterPro" id="IPR012327">
    <property type="entry name" value="MeTrfase_D12"/>
</dbReference>
<comment type="catalytic activity">
    <reaction evidence="6 8">
        <text>a 2'-deoxyadenosine in DNA + S-adenosyl-L-methionine = an N(6)-methyl-2'-deoxyadenosine in DNA + S-adenosyl-L-homocysteine + H(+)</text>
        <dbReference type="Rhea" id="RHEA:15197"/>
        <dbReference type="Rhea" id="RHEA-COMP:12418"/>
        <dbReference type="Rhea" id="RHEA-COMP:12419"/>
        <dbReference type="ChEBI" id="CHEBI:15378"/>
        <dbReference type="ChEBI" id="CHEBI:57856"/>
        <dbReference type="ChEBI" id="CHEBI:59789"/>
        <dbReference type="ChEBI" id="CHEBI:90615"/>
        <dbReference type="ChEBI" id="CHEBI:90616"/>
        <dbReference type="EC" id="2.1.1.72"/>
    </reaction>
</comment>
<dbReference type="AlphaFoldDB" id="A0A0V8QK86"/>
<dbReference type="EMBL" id="LNAM01000002">
    <property type="protein sequence ID" value="KSV60521.1"/>
    <property type="molecule type" value="Genomic_DNA"/>
</dbReference>
<dbReference type="InterPro" id="IPR029063">
    <property type="entry name" value="SAM-dependent_MTases_sf"/>
</dbReference>
<evidence type="ECO:0000256" key="6">
    <source>
        <dbReference type="ARBA" id="ARBA00047942"/>
    </source>
</evidence>
<organism evidence="9 10">
    <name type="scientific">Acetivibrio ethanolgignens</name>
    <dbReference type="NCBI Taxonomy" id="290052"/>
    <lineage>
        <taxon>Bacteria</taxon>
        <taxon>Bacillati</taxon>
        <taxon>Bacillota</taxon>
        <taxon>Clostridia</taxon>
        <taxon>Eubacteriales</taxon>
        <taxon>Oscillospiraceae</taxon>
        <taxon>Acetivibrio</taxon>
    </lineage>
</organism>
<keyword evidence="4 8" id="KW-0808">Transferase</keyword>
<feature type="binding site" evidence="7">
    <location>
        <position position="15"/>
    </location>
    <ligand>
        <name>S-adenosyl-L-methionine</name>
        <dbReference type="ChEBI" id="CHEBI:59789"/>
    </ligand>
</feature>
<dbReference type="PANTHER" id="PTHR30481:SF3">
    <property type="entry name" value="DNA ADENINE METHYLASE"/>
    <property type="match status" value="1"/>
</dbReference>
<dbReference type="GO" id="GO:0009307">
    <property type="term" value="P:DNA restriction-modification system"/>
    <property type="evidence" value="ECO:0007669"/>
    <property type="project" value="InterPro"/>
</dbReference>
<dbReference type="PANTHER" id="PTHR30481">
    <property type="entry name" value="DNA ADENINE METHYLASE"/>
    <property type="match status" value="1"/>
</dbReference>
<dbReference type="Proteomes" id="UP000054874">
    <property type="component" value="Unassembled WGS sequence"/>
</dbReference>
<accession>A0A0V8QK86</accession>
<protein>
    <recommendedName>
        <fullName evidence="2 8">Site-specific DNA-methyltransferase (adenine-specific)</fullName>
        <ecNumber evidence="2 8">2.1.1.72</ecNumber>
    </recommendedName>
</protein>
<gene>
    <name evidence="9" type="ORF">ASU35_04925</name>
</gene>
<proteinExistence type="inferred from homology"/>
<dbReference type="STRING" id="290052.ASU35_04925"/>
<dbReference type="RefSeq" id="WP_058351237.1">
    <property type="nucleotide sequence ID" value="NZ_CABMMD010000002.1"/>
</dbReference>
<keyword evidence="10" id="KW-1185">Reference proteome</keyword>
<keyword evidence="5 8" id="KW-0949">S-adenosyl-L-methionine</keyword>
<feature type="binding site" evidence="7">
    <location>
        <position position="56"/>
    </location>
    <ligand>
        <name>S-adenosyl-L-methionine</name>
        <dbReference type="ChEBI" id="CHEBI:59789"/>
    </ligand>
</feature>
<dbReference type="GO" id="GO:0006298">
    <property type="term" value="P:mismatch repair"/>
    <property type="evidence" value="ECO:0007669"/>
    <property type="project" value="TreeGrafter"/>
</dbReference>
<dbReference type="Gene3D" id="1.10.1020.10">
    <property type="entry name" value="Adenine-specific Methyltransferase, Domain 2"/>
    <property type="match status" value="1"/>
</dbReference>
<evidence type="ECO:0000256" key="3">
    <source>
        <dbReference type="ARBA" id="ARBA00022603"/>
    </source>
</evidence>
<dbReference type="GO" id="GO:0043565">
    <property type="term" value="F:sequence-specific DNA binding"/>
    <property type="evidence" value="ECO:0007669"/>
    <property type="project" value="TreeGrafter"/>
</dbReference>
<evidence type="ECO:0000313" key="9">
    <source>
        <dbReference type="EMBL" id="KSV60521.1"/>
    </source>
</evidence>
<dbReference type="SUPFAM" id="SSF53335">
    <property type="entry name" value="S-adenosyl-L-methionine-dependent methyltransferases"/>
    <property type="match status" value="1"/>
</dbReference>
<dbReference type="GO" id="GO:0009007">
    <property type="term" value="F:site-specific DNA-methyltransferase (adenine-specific) activity"/>
    <property type="evidence" value="ECO:0007669"/>
    <property type="project" value="UniProtKB-UniRule"/>
</dbReference>
<dbReference type="GO" id="GO:0032259">
    <property type="term" value="P:methylation"/>
    <property type="evidence" value="ECO:0007669"/>
    <property type="project" value="UniProtKB-KW"/>
</dbReference>
<feature type="binding site" evidence="7">
    <location>
        <position position="181"/>
    </location>
    <ligand>
        <name>S-adenosyl-L-methionine</name>
        <dbReference type="ChEBI" id="CHEBI:59789"/>
    </ligand>
</feature>
<evidence type="ECO:0000256" key="5">
    <source>
        <dbReference type="ARBA" id="ARBA00022691"/>
    </source>
</evidence>
<name>A0A0V8QK86_9FIRM</name>
<dbReference type="Pfam" id="PF02086">
    <property type="entry name" value="MethyltransfD12"/>
    <property type="match status" value="1"/>
</dbReference>
<dbReference type="PROSITE" id="PS00092">
    <property type="entry name" value="N6_MTASE"/>
    <property type="match status" value="1"/>
</dbReference>
<comment type="caution">
    <text evidence="9">The sequence shown here is derived from an EMBL/GenBank/DDBJ whole genome shotgun (WGS) entry which is preliminary data.</text>
</comment>
<comment type="similarity">
    <text evidence="1 8">Belongs to the N(4)/N(6)-methyltransferase family.</text>
</comment>
<dbReference type="InterPro" id="IPR023095">
    <property type="entry name" value="Ade_MeTrfase_dom_2"/>
</dbReference>
<evidence type="ECO:0000256" key="7">
    <source>
        <dbReference type="PIRSR" id="PIRSR000398-1"/>
    </source>
</evidence>
<reference evidence="9 10" key="1">
    <citation type="submission" date="2015-11" db="EMBL/GenBank/DDBJ databases">
        <title>Butyribacter intestini gen. nov., sp. nov., a butyric acid-producing bacterium of the family Lachnospiraceae isolated from the human faeces.</title>
        <authorList>
            <person name="Zou Y."/>
            <person name="Xue W."/>
            <person name="Luo G."/>
            <person name="Lv M."/>
        </authorList>
    </citation>
    <scope>NUCLEOTIDE SEQUENCE [LARGE SCALE GENOMIC DNA]</scope>
    <source>
        <strain evidence="9 10">ACET-33324</strain>
    </source>
</reference>
<evidence type="ECO:0000256" key="2">
    <source>
        <dbReference type="ARBA" id="ARBA00011900"/>
    </source>
</evidence>
<keyword evidence="3 8" id="KW-0489">Methyltransferase</keyword>
<dbReference type="NCBIfam" id="TIGR00571">
    <property type="entry name" value="dam"/>
    <property type="match status" value="1"/>
</dbReference>
<evidence type="ECO:0000313" key="10">
    <source>
        <dbReference type="Proteomes" id="UP000054874"/>
    </source>
</evidence>